<keyword evidence="3" id="KW-1185">Reference proteome</keyword>
<accession>A0A6F8VC50</accession>
<proteinExistence type="predicted"/>
<dbReference type="RefSeq" id="WP_173064668.1">
    <property type="nucleotide sequence ID" value="NZ_AP022853.1"/>
</dbReference>
<sequence>MNKRPGTGGRKRIHENNAARVRAHREKHKLHSFTVELPYDLYKGLEEYLKFRDESKSAVIARLIKNQLLRKR</sequence>
<evidence type="ECO:0000313" key="3">
    <source>
        <dbReference type="Proteomes" id="UP000502260"/>
    </source>
</evidence>
<reference evidence="3" key="1">
    <citation type="submission" date="2020-03" db="EMBL/GenBank/DDBJ databases">
        <title>Complete genome sequence of sulfur-oxidizing bacterium skT11.</title>
        <authorList>
            <person name="Kanda M."/>
            <person name="Kojima H."/>
            <person name="Fukui M."/>
        </authorList>
    </citation>
    <scope>NUCLEOTIDE SEQUENCE [LARGE SCALE GENOMIC DNA]</scope>
    <source>
        <strain evidence="3">skT11</strain>
    </source>
</reference>
<organism evidence="2 3">
    <name type="scientific">Sulfurimicrobium lacus</name>
    <dbReference type="NCBI Taxonomy" id="2715678"/>
    <lineage>
        <taxon>Bacteria</taxon>
        <taxon>Pseudomonadati</taxon>
        <taxon>Pseudomonadota</taxon>
        <taxon>Betaproteobacteria</taxon>
        <taxon>Nitrosomonadales</taxon>
        <taxon>Sulfuricellaceae</taxon>
        <taxon>Sulfurimicrobium</taxon>
    </lineage>
</organism>
<evidence type="ECO:0000256" key="1">
    <source>
        <dbReference type="SAM" id="MobiDB-lite"/>
    </source>
</evidence>
<dbReference type="EMBL" id="AP022853">
    <property type="protein sequence ID" value="BCB27298.1"/>
    <property type="molecule type" value="Genomic_DNA"/>
</dbReference>
<gene>
    <name evidence="2" type="ORF">SKTS_21840</name>
</gene>
<protein>
    <recommendedName>
        <fullName evidence="4">LexA regulated protein</fullName>
    </recommendedName>
</protein>
<feature type="compositionally biased region" description="Basic residues" evidence="1">
    <location>
        <begin position="1"/>
        <end position="13"/>
    </location>
</feature>
<dbReference type="Proteomes" id="UP000502260">
    <property type="component" value="Chromosome"/>
</dbReference>
<evidence type="ECO:0000313" key="2">
    <source>
        <dbReference type="EMBL" id="BCB27298.1"/>
    </source>
</evidence>
<dbReference type="KEGG" id="slac:SKTS_21840"/>
<dbReference type="AlphaFoldDB" id="A0A6F8VC50"/>
<evidence type="ECO:0008006" key="4">
    <source>
        <dbReference type="Google" id="ProtNLM"/>
    </source>
</evidence>
<feature type="region of interest" description="Disordered" evidence="1">
    <location>
        <begin position="1"/>
        <end position="25"/>
    </location>
</feature>
<name>A0A6F8VC50_9PROT</name>